<reference evidence="3" key="1">
    <citation type="submission" date="2021-02" db="EMBL/GenBank/DDBJ databases">
        <authorList>
            <person name="Dougan E. K."/>
            <person name="Rhodes N."/>
            <person name="Thang M."/>
            <person name="Chan C."/>
        </authorList>
    </citation>
    <scope>NUCLEOTIDE SEQUENCE</scope>
</reference>
<protein>
    <recommendedName>
        <fullName evidence="2">Reverse transcriptase domain-containing protein</fullName>
    </recommendedName>
</protein>
<name>A0A813D2X2_POLGL</name>
<dbReference type="Pfam" id="PF00078">
    <property type="entry name" value="RVT_1"/>
    <property type="match status" value="1"/>
</dbReference>
<accession>A0A813D2X2</accession>
<evidence type="ECO:0000256" key="1">
    <source>
        <dbReference type="SAM" id="Coils"/>
    </source>
</evidence>
<keyword evidence="1" id="KW-0175">Coiled coil</keyword>
<organism evidence="3 4">
    <name type="scientific">Polarella glacialis</name>
    <name type="common">Dinoflagellate</name>
    <dbReference type="NCBI Taxonomy" id="89957"/>
    <lineage>
        <taxon>Eukaryota</taxon>
        <taxon>Sar</taxon>
        <taxon>Alveolata</taxon>
        <taxon>Dinophyceae</taxon>
        <taxon>Suessiales</taxon>
        <taxon>Suessiaceae</taxon>
        <taxon>Polarella</taxon>
    </lineage>
</organism>
<sequence length="615" mass="69650">MQTWTRSQISSLCSENQSAVKLINAVENWAKLETVQEAAEEAVRENKIDLLWELLNEGVKGCLEKSAPVMTMTAFPAESYEVSALLSQRWEHRTQLASLVSNGNSNSTEAIGLRRQLRNLVKQLQEARNRSWQQRQQSLAQSIIEASARGNWRQAWTAARQMTQASWGPRGRHYHHVPAEAPSAEEWGQALKKTGPEGGCSGEIIWESELEDIGEFMRLNQTALEAPTLKIKQQQSELQGYHLSQEQAAELGKGDFKNTVKALARRTNGFATPPWALPKDVWRILLSGTWLLKTRAVSGSWHLRTIFEKLLTLIRFTGQGPLLWATFFGFPILKFNQKFGTKGFRLLHLLDPISKAWTAGIWQQRQFRLGPNSFGYVAQRTMEEAAMLARVLTYRLCRAQHSVLWLLLDVSNAFPSIDWSWLDRRPLVDYSESDRHFLSQRHRQANCLICDGNQEVVVCRAGTGNRQGDCPSAQQFAWAVEKLVQRWVKYTSTPDRNLLVARSTWTRDPVFLGSVIFADDVLPLAPVKDFVSASAVCKELTLSFRRCLRAVGMDLSIPKLQMLCCWAGKDANQNRGKQLSLSTENLASPVQSQHTAKHLGFILSDLVLRRLWKQA</sequence>
<keyword evidence="4" id="KW-1185">Reference proteome</keyword>
<feature type="coiled-coil region" evidence="1">
    <location>
        <begin position="110"/>
        <end position="137"/>
    </location>
</feature>
<dbReference type="EMBL" id="CAJNNV010000220">
    <property type="protein sequence ID" value="CAE8581878.1"/>
    <property type="molecule type" value="Genomic_DNA"/>
</dbReference>
<gene>
    <name evidence="3" type="ORF">PGLA1383_LOCUS887</name>
</gene>
<dbReference type="Proteomes" id="UP000654075">
    <property type="component" value="Unassembled WGS sequence"/>
</dbReference>
<feature type="domain" description="Reverse transcriptase" evidence="2">
    <location>
        <begin position="339"/>
        <end position="602"/>
    </location>
</feature>
<evidence type="ECO:0000259" key="2">
    <source>
        <dbReference type="Pfam" id="PF00078"/>
    </source>
</evidence>
<comment type="caution">
    <text evidence="3">The sequence shown here is derived from an EMBL/GenBank/DDBJ whole genome shotgun (WGS) entry which is preliminary data.</text>
</comment>
<dbReference type="AlphaFoldDB" id="A0A813D2X2"/>
<proteinExistence type="predicted"/>
<evidence type="ECO:0000313" key="3">
    <source>
        <dbReference type="EMBL" id="CAE8581878.1"/>
    </source>
</evidence>
<dbReference type="InterPro" id="IPR000477">
    <property type="entry name" value="RT_dom"/>
</dbReference>
<evidence type="ECO:0000313" key="4">
    <source>
        <dbReference type="Proteomes" id="UP000654075"/>
    </source>
</evidence>